<dbReference type="EMBL" id="KN831958">
    <property type="protein sequence ID" value="KIO08140.1"/>
    <property type="molecule type" value="Genomic_DNA"/>
</dbReference>
<dbReference type="InParanoid" id="A0A0C3P4X6"/>
<sequence length="215" mass="23369">MSGSSVGSTHSLCLHGLTINPLDLQNPLPPPRTCKKAAVWTTEEEGALLDFLASHLSQASDGNFKKATWNATAAHMAHNYPLGPDNGDKKAESCEQKFKVLKKSYYAITDLKSVASGFAYDNEHGVMILLDNTNHWDQYVKAHKDAKPFRNSSFPHFARIELLLPSHGQGQFIYQPHTTTMPCTTMTSAFNTPASTAPSTTSTIPTPPPPSPSST</sequence>
<dbReference type="STRING" id="870435.A0A0C3P4X6"/>
<dbReference type="Proteomes" id="UP000054217">
    <property type="component" value="Unassembled WGS sequence"/>
</dbReference>
<keyword evidence="4" id="KW-1185">Reference proteome</keyword>
<dbReference type="PANTHER" id="PTHR46929">
    <property type="entry name" value="EXPRESSED PROTEIN"/>
    <property type="match status" value="1"/>
</dbReference>
<dbReference type="HOGENOM" id="CLU_082499_2_0_1"/>
<proteinExistence type="predicted"/>
<evidence type="ECO:0000313" key="3">
    <source>
        <dbReference type="EMBL" id="KIO08140.1"/>
    </source>
</evidence>
<reference evidence="3 4" key="1">
    <citation type="submission" date="2014-04" db="EMBL/GenBank/DDBJ databases">
        <authorList>
            <consortium name="DOE Joint Genome Institute"/>
            <person name="Kuo A."/>
            <person name="Kohler A."/>
            <person name="Costa M.D."/>
            <person name="Nagy L.G."/>
            <person name="Floudas D."/>
            <person name="Copeland A."/>
            <person name="Barry K.W."/>
            <person name="Cichocki N."/>
            <person name="Veneault-Fourrey C."/>
            <person name="LaButti K."/>
            <person name="Lindquist E.A."/>
            <person name="Lipzen A."/>
            <person name="Lundell T."/>
            <person name="Morin E."/>
            <person name="Murat C."/>
            <person name="Sun H."/>
            <person name="Tunlid A."/>
            <person name="Henrissat B."/>
            <person name="Grigoriev I.V."/>
            <person name="Hibbett D.S."/>
            <person name="Martin F."/>
            <person name="Nordberg H.P."/>
            <person name="Cantor M.N."/>
            <person name="Hua S.X."/>
        </authorList>
    </citation>
    <scope>NUCLEOTIDE SEQUENCE [LARGE SCALE GENOMIC DNA]</scope>
    <source>
        <strain evidence="3 4">Marx 270</strain>
    </source>
</reference>
<feature type="domain" description="Myb/SANT-like DNA-binding" evidence="2">
    <location>
        <begin position="39"/>
        <end position="110"/>
    </location>
</feature>
<dbReference type="Pfam" id="PF13837">
    <property type="entry name" value="Myb_DNA-bind_4"/>
    <property type="match status" value="1"/>
</dbReference>
<feature type="compositionally biased region" description="Low complexity" evidence="1">
    <location>
        <begin position="190"/>
        <end position="204"/>
    </location>
</feature>
<dbReference type="OrthoDB" id="2686136at2759"/>
<organism evidence="3 4">
    <name type="scientific">Pisolithus tinctorius Marx 270</name>
    <dbReference type="NCBI Taxonomy" id="870435"/>
    <lineage>
        <taxon>Eukaryota</taxon>
        <taxon>Fungi</taxon>
        <taxon>Dikarya</taxon>
        <taxon>Basidiomycota</taxon>
        <taxon>Agaricomycotina</taxon>
        <taxon>Agaricomycetes</taxon>
        <taxon>Agaricomycetidae</taxon>
        <taxon>Boletales</taxon>
        <taxon>Sclerodermatineae</taxon>
        <taxon>Pisolithaceae</taxon>
        <taxon>Pisolithus</taxon>
    </lineage>
</organism>
<evidence type="ECO:0000259" key="2">
    <source>
        <dbReference type="Pfam" id="PF13837"/>
    </source>
</evidence>
<feature type="region of interest" description="Disordered" evidence="1">
    <location>
        <begin position="190"/>
        <end position="215"/>
    </location>
</feature>
<name>A0A0C3P4X6_PISTI</name>
<accession>A0A0C3P4X6</accession>
<feature type="compositionally biased region" description="Pro residues" evidence="1">
    <location>
        <begin position="205"/>
        <end position="215"/>
    </location>
</feature>
<reference evidence="4" key="2">
    <citation type="submission" date="2015-01" db="EMBL/GenBank/DDBJ databases">
        <title>Evolutionary Origins and Diversification of the Mycorrhizal Mutualists.</title>
        <authorList>
            <consortium name="DOE Joint Genome Institute"/>
            <consortium name="Mycorrhizal Genomics Consortium"/>
            <person name="Kohler A."/>
            <person name="Kuo A."/>
            <person name="Nagy L.G."/>
            <person name="Floudas D."/>
            <person name="Copeland A."/>
            <person name="Barry K.W."/>
            <person name="Cichocki N."/>
            <person name="Veneault-Fourrey C."/>
            <person name="LaButti K."/>
            <person name="Lindquist E.A."/>
            <person name="Lipzen A."/>
            <person name="Lundell T."/>
            <person name="Morin E."/>
            <person name="Murat C."/>
            <person name="Riley R."/>
            <person name="Ohm R."/>
            <person name="Sun H."/>
            <person name="Tunlid A."/>
            <person name="Henrissat B."/>
            <person name="Grigoriev I.V."/>
            <person name="Hibbett D.S."/>
            <person name="Martin F."/>
        </authorList>
    </citation>
    <scope>NUCLEOTIDE SEQUENCE [LARGE SCALE GENOMIC DNA]</scope>
    <source>
        <strain evidence="4">Marx 270</strain>
    </source>
</reference>
<dbReference type="AlphaFoldDB" id="A0A0C3P4X6"/>
<protein>
    <recommendedName>
        <fullName evidence="2">Myb/SANT-like DNA-binding domain-containing protein</fullName>
    </recommendedName>
</protein>
<gene>
    <name evidence="3" type="ORF">M404DRAFT_23411</name>
</gene>
<dbReference type="PANTHER" id="PTHR46929:SF3">
    <property type="entry name" value="MYB_SANT-LIKE DOMAIN-CONTAINING PROTEIN"/>
    <property type="match status" value="1"/>
</dbReference>
<dbReference type="InterPro" id="IPR044822">
    <property type="entry name" value="Myb_DNA-bind_4"/>
</dbReference>
<evidence type="ECO:0000313" key="4">
    <source>
        <dbReference type="Proteomes" id="UP000054217"/>
    </source>
</evidence>
<evidence type="ECO:0000256" key="1">
    <source>
        <dbReference type="SAM" id="MobiDB-lite"/>
    </source>
</evidence>